<accession>A0A411HG28</accession>
<keyword evidence="3" id="KW-1185">Reference proteome</keyword>
<feature type="domain" description="MlaB-like STAS" evidence="1">
    <location>
        <begin position="20"/>
        <end position="92"/>
    </location>
</feature>
<evidence type="ECO:0000313" key="3">
    <source>
        <dbReference type="Proteomes" id="UP000291562"/>
    </source>
</evidence>
<name>A0A411HG28_9GAMM</name>
<dbReference type="AlphaFoldDB" id="A0A411HG28"/>
<gene>
    <name evidence="2" type="ORF">ELE36_02855</name>
</gene>
<evidence type="ECO:0000313" key="2">
    <source>
        <dbReference type="EMBL" id="QBB69400.1"/>
    </source>
</evidence>
<dbReference type="Gene3D" id="3.30.750.24">
    <property type="entry name" value="STAS domain"/>
    <property type="match status" value="1"/>
</dbReference>
<dbReference type="Proteomes" id="UP000291562">
    <property type="component" value="Chromosome"/>
</dbReference>
<dbReference type="EMBL" id="CP035704">
    <property type="protein sequence ID" value="QBB69400.1"/>
    <property type="molecule type" value="Genomic_DNA"/>
</dbReference>
<reference evidence="2 3" key="1">
    <citation type="submission" date="2019-01" db="EMBL/GenBank/DDBJ databases">
        <title>Pseudolysobacter antarctica gen. nov., sp. nov., isolated from Fildes Peninsula, Antarctica.</title>
        <authorList>
            <person name="Wei Z."/>
            <person name="Peng F."/>
        </authorList>
    </citation>
    <scope>NUCLEOTIDE SEQUENCE [LARGE SCALE GENOMIC DNA]</scope>
    <source>
        <strain evidence="2 3">AQ6-296</strain>
    </source>
</reference>
<dbReference type="KEGG" id="xbc:ELE36_02855"/>
<sequence length="105" mass="10965">MSVSAAPFQASAGNTPGSLMLSGVLDFATAPAVFAQSGEWFKPDICEIDLAGISKADSAALAMLVVWAAQVQWRGNTLSYRHVPEGLRALAKSCAVDAVLNIRAD</sequence>
<evidence type="ECO:0000259" key="1">
    <source>
        <dbReference type="Pfam" id="PF13466"/>
    </source>
</evidence>
<organism evidence="2 3">
    <name type="scientific">Pseudolysobacter antarcticus</name>
    <dbReference type="NCBI Taxonomy" id="2511995"/>
    <lineage>
        <taxon>Bacteria</taxon>
        <taxon>Pseudomonadati</taxon>
        <taxon>Pseudomonadota</taxon>
        <taxon>Gammaproteobacteria</taxon>
        <taxon>Lysobacterales</taxon>
        <taxon>Rhodanobacteraceae</taxon>
        <taxon>Pseudolysobacter</taxon>
    </lineage>
</organism>
<dbReference type="SUPFAM" id="SSF52091">
    <property type="entry name" value="SpoIIaa-like"/>
    <property type="match status" value="1"/>
</dbReference>
<dbReference type="InterPro" id="IPR058548">
    <property type="entry name" value="MlaB-like_STAS"/>
</dbReference>
<dbReference type="RefSeq" id="WP_129831656.1">
    <property type="nucleotide sequence ID" value="NZ_CP035704.1"/>
</dbReference>
<dbReference type="OrthoDB" id="5955564at2"/>
<dbReference type="Pfam" id="PF13466">
    <property type="entry name" value="STAS_2"/>
    <property type="match status" value="1"/>
</dbReference>
<protein>
    <submittedName>
        <fullName evidence="2">STAS domain-containing protein</fullName>
    </submittedName>
</protein>
<proteinExistence type="predicted"/>
<dbReference type="InterPro" id="IPR036513">
    <property type="entry name" value="STAS_dom_sf"/>
</dbReference>